<sequence length="76" mass="8559">MRSVGFLYDPEKVSANTQIFYMELEKRKFGVKCSVIILGVLKFPTVRKRMDIIIPLLGGGKNGYNHPHTVGCSLFV</sequence>
<accession>A0AAV4QU96</accession>
<gene>
    <name evidence="1" type="ORF">CEXT_508981</name>
</gene>
<dbReference type="EMBL" id="BPLR01006855">
    <property type="protein sequence ID" value="GIY12805.1"/>
    <property type="molecule type" value="Genomic_DNA"/>
</dbReference>
<name>A0AAV4QU96_CAEEX</name>
<evidence type="ECO:0000313" key="2">
    <source>
        <dbReference type="Proteomes" id="UP001054945"/>
    </source>
</evidence>
<proteinExistence type="predicted"/>
<keyword evidence="2" id="KW-1185">Reference proteome</keyword>
<reference evidence="1 2" key="1">
    <citation type="submission" date="2021-06" db="EMBL/GenBank/DDBJ databases">
        <title>Caerostris extrusa draft genome.</title>
        <authorList>
            <person name="Kono N."/>
            <person name="Arakawa K."/>
        </authorList>
    </citation>
    <scope>NUCLEOTIDE SEQUENCE [LARGE SCALE GENOMIC DNA]</scope>
</reference>
<comment type="caution">
    <text evidence="1">The sequence shown here is derived from an EMBL/GenBank/DDBJ whole genome shotgun (WGS) entry which is preliminary data.</text>
</comment>
<dbReference type="AlphaFoldDB" id="A0AAV4QU96"/>
<protein>
    <submittedName>
        <fullName evidence="1">Uncharacterized protein</fullName>
    </submittedName>
</protein>
<evidence type="ECO:0000313" key="1">
    <source>
        <dbReference type="EMBL" id="GIY12805.1"/>
    </source>
</evidence>
<organism evidence="1 2">
    <name type="scientific">Caerostris extrusa</name>
    <name type="common">Bark spider</name>
    <name type="synonym">Caerostris bankana</name>
    <dbReference type="NCBI Taxonomy" id="172846"/>
    <lineage>
        <taxon>Eukaryota</taxon>
        <taxon>Metazoa</taxon>
        <taxon>Ecdysozoa</taxon>
        <taxon>Arthropoda</taxon>
        <taxon>Chelicerata</taxon>
        <taxon>Arachnida</taxon>
        <taxon>Araneae</taxon>
        <taxon>Araneomorphae</taxon>
        <taxon>Entelegynae</taxon>
        <taxon>Araneoidea</taxon>
        <taxon>Araneidae</taxon>
        <taxon>Caerostris</taxon>
    </lineage>
</organism>
<dbReference type="Proteomes" id="UP001054945">
    <property type="component" value="Unassembled WGS sequence"/>
</dbReference>